<proteinExistence type="predicted"/>
<accession>A0A2P9APN3</accession>
<name>A0A2P9APN3_9HYPH</name>
<dbReference type="InterPro" id="IPR021451">
    <property type="entry name" value="DUF3102"/>
</dbReference>
<gene>
    <name evidence="1" type="ORF">BQ8482_340019</name>
</gene>
<dbReference type="AlphaFoldDB" id="A0A2P9APN3"/>
<dbReference type="EMBL" id="FUIG01000042">
    <property type="protein sequence ID" value="SJM33123.1"/>
    <property type="molecule type" value="Genomic_DNA"/>
</dbReference>
<sequence>MKSHSLNNRLPVLIGEISAEHAAVMRASNDFVQHVVAAGHRLIEAKSRVAHGDWQNWLAEHLPDISVRSVQRYMMAARKLGKNDTVSFSTLREIIGHAEPEIDKNTWLTEMQRIWVLMGTAAQDRFRSMVKIIGSDDIPQYFLHLDDATLRKMVKAAAVVGGADARFS</sequence>
<reference evidence="2" key="1">
    <citation type="submission" date="2016-12" db="EMBL/GenBank/DDBJ databases">
        <authorList>
            <person name="Brunel B."/>
        </authorList>
    </citation>
    <scope>NUCLEOTIDE SEQUENCE [LARGE SCALE GENOMIC DNA]</scope>
</reference>
<evidence type="ECO:0000313" key="1">
    <source>
        <dbReference type="EMBL" id="SJM33123.1"/>
    </source>
</evidence>
<evidence type="ECO:0008006" key="3">
    <source>
        <dbReference type="Google" id="ProtNLM"/>
    </source>
</evidence>
<organism evidence="1 2">
    <name type="scientific">Mesorhizobium delmotii</name>
    <dbReference type="NCBI Taxonomy" id="1631247"/>
    <lineage>
        <taxon>Bacteria</taxon>
        <taxon>Pseudomonadati</taxon>
        <taxon>Pseudomonadota</taxon>
        <taxon>Alphaproteobacteria</taxon>
        <taxon>Hyphomicrobiales</taxon>
        <taxon>Phyllobacteriaceae</taxon>
        <taxon>Mesorhizobium</taxon>
    </lineage>
</organism>
<dbReference type="Proteomes" id="UP000245698">
    <property type="component" value="Unassembled WGS sequence"/>
</dbReference>
<dbReference type="Pfam" id="PF11300">
    <property type="entry name" value="DUF3102"/>
    <property type="match status" value="1"/>
</dbReference>
<keyword evidence="2" id="KW-1185">Reference proteome</keyword>
<protein>
    <recommendedName>
        <fullName evidence="3">DUF3102 domain-containing protein</fullName>
    </recommendedName>
</protein>
<evidence type="ECO:0000313" key="2">
    <source>
        <dbReference type="Proteomes" id="UP000245698"/>
    </source>
</evidence>